<dbReference type="PANTHER" id="PTHR47129">
    <property type="entry name" value="QUINONE OXIDOREDUCTASE 2"/>
    <property type="match status" value="1"/>
</dbReference>
<dbReference type="SUPFAM" id="SSF51735">
    <property type="entry name" value="NAD(P)-binding Rossmann-fold domains"/>
    <property type="match status" value="1"/>
</dbReference>
<dbReference type="STRING" id="1912795.BK816_06130"/>
<reference evidence="2 3" key="1">
    <citation type="submission" date="2016-10" db="EMBL/GenBank/DDBJ databases">
        <title>Actinomyces aegypiusis sp. nov., isolated from the Aegypius monachus in Qinghai Tibet Plateau China.</title>
        <authorList>
            <person name="Wang Y."/>
        </authorList>
    </citation>
    <scope>NUCLEOTIDE SEQUENCE [LARGE SCALE GENOMIC DNA]</scope>
    <source>
        <strain evidence="2 3">VUL4_3</strain>
    </source>
</reference>
<name>A0A1D9MKV8_9ACTO</name>
<dbReference type="RefSeq" id="WP_071164387.1">
    <property type="nucleotide sequence ID" value="NZ_CP017812.1"/>
</dbReference>
<dbReference type="OrthoDB" id="3243290at2"/>
<dbReference type="KEGG" id="avu:BK816_06130"/>
<dbReference type="EMBL" id="CP017812">
    <property type="protein sequence ID" value="AOZ72922.1"/>
    <property type="molecule type" value="Genomic_DNA"/>
</dbReference>
<dbReference type="InterPro" id="IPR052718">
    <property type="entry name" value="NmrA-type_oxidoreductase"/>
</dbReference>
<dbReference type="InterPro" id="IPR036291">
    <property type="entry name" value="NAD(P)-bd_dom_sf"/>
</dbReference>
<evidence type="ECO:0000259" key="1">
    <source>
        <dbReference type="Pfam" id="PF13460"/>
    </source>
</evidence>
<dbReference type="Pfam" id="PF13460">
    <property type="entry name" value="NAD_binding_10"/>
    <property type="match status" value="1"/>
</dbReference>
<organism evidence="2 3">
    <name type="scientific">Boudabousia tangfeifanii</name>
    <dbReference type="NCBI Taxonomy" id="1912795"/>
    <lineage>
        <taxon>Bacteria</taxon>
        <taxon>Bacillati</taxon>
        <taxon>Actinomycetota</taxon>
        <taxon>Actinomycetes</taxon>
        <taxon>Actinomycetales</taxon>
        <taxon>Actinomycetaceae</taxon>
        <taxon>Boudabousia</taxon>
    </lineage>
</organism>
<dbReference type="AlphaFoldDB" id="A0A1D9MKV8"/>
<accession>A0A1D9MKV8</accession>
<dbReference type="Gene3D" id="3.40.50.720">
    <property type="entry name" value="NAD(P)-binding Rossmann-like Domain"/>
    <property type="match status" value="1"/>
</dbReference>
<gene>
    <name evidence="2" type="ORF">BK816_06130</name>
</gene>
<evidence type="ECO:0000313" key="3">
    <source>
        <dbReference type="Proteomes" id="UP000176288"/>
    </source>
</evidence>
<dbReference type="PANTHER" id="PTHR47129:SF1">
    <property type="entry name" value="NMRA-LIKE DOMAIN-CONTAINING PROTEIN"/>
    <property type="match status" value="1"/>
</dbReference>
<evidence type="ECO:0000313" key="2">
    <source>
        <dbReference type="EMBL" id="AOZ72922.1"/>
    </source>
</evidence>
<dbReference type="Gene3D" id="3.90.25.10">
    <property type="entry name" value="UDP-galactose 4-epimerase, domain 1"/>
    <property type="match status" value="1"/>
</dbReference>
<keyword evidence="3" id="KW-1185">Reference proteome</keyword>
<proteinExistence type="predicted"/>
<feature type="domain" description="NAD(P)-binding" evidence="1">
    <location>
        <begin position="30"/>
        <end position="190"/>
    </location>
</feature>
<dbReference type="Proteomes" id="UP000176288">
    <property type="component" value="Chromosome"/>
</dbReference>
<protein>
    <recommendedName>
        <fullName evidence="1">NAD(P)-binding domain-containing protein</fullName>
    </recommendedName>
</protein>
<dbReference type="InterPro" id="IPR016040">
    <property type="entry name" value="NAD(P)-bd_dom"/>
</dbReference>
<sequence length="298" mass="31689">MRIAISGVTGTVGKRVSAGIRVMTGDDPALDRQHRTYVRLLSRTPEKIVAGPSSERAFADYADAEAMRKALNGCDVFLMFPAVEADNMAAMHELTIGAAKAVGVHHVVYLSFQGAQESSSFPFAREHAQTEKLLAESGMDYTIVRTTFTTDKLPGLADENKVISGPAGNGACAFVAEVDLADCLIGILADIAAGGGGGHSRRTYTITGPIAMTLADAVGALNHGSRHEAGFSYRAETLEQAKERLLAAHPEVNSAMLSQWASTYEGMANGELSEISRDMRKLIGTDGLSVESWAQQNL</sequence>